<dbReference type="RefSeq" id="WP_186878281.1">
    <property type="nucleotide sequence ID" value="NZ_JACOPN010000003.1"/>
</dbReference>
<evidence type="ECO:0000313" key="3">
    <source>
        <dbReference type="Proteomes" id="UP000602260"/>
    </source>
</evidence>
<feature type="region of interest" description="Disordered" evidence="1">
    <location>
        <begin position="56"/>
        <end position="77"/>
    </location>
</feature>
<accession>A0A8J6J4V3</accession>
<dbReference type="EMBL" id="JACOPN010000003">
    <property type="protein sequence ID" value="MBC5716967.1"/>
    <property type="molecule type" value="Genomic_DNA"/>
</dbReference>
<protein>
    <submittedName>
        <fullName evidence="2">Uncharacterized protein</fullName>
    </submittedName>
</protein>
<dbReference type="AlphaFoldDB" id="A0A8J6J4V3"/>
<sequence length="77" mass="8763">MGRFINLGIAIVNTSYIIRVEMESNGRAEIYMSDGTMFRCDHIDASQLYGTNEKKEGATSLHLQEELRYDQSHSMST</sequence>
<comment type="caution">
    <text evidence="2">The sequence shown here is derived from an EMBL/GenBank/DDBJ whole genome shotgun (WGS) entry which is preliminary data.</text>
</comment>
<feature type="compositionally biased region" description="Basic and acidic residues" evidence="1">
    <location>
        <begin position="56"/>
        <end position="71"/>
    </location>
</feature>
<gene>
    <name evidence="2" type="ORF">H8S55_06510</name>
</gene>
<organism evidence="2 3">
    <name type="scientific">Flintibacter faecis</name>
    <dbReference type="NCBI Taxonomy" id="2763047"/>
    <lineage>
        <taxon>Bacteria</taxon>
        <taxon>Bacillati</taxon>
        <taxon>Bacillota</taxon>
        <taxon>Clostridia</taxon>
        <taxon>Eubacteriales</taxon>
        <taxon>Flintibacter</taxon>
    </lineage>
</organism>
<proteinExistence type="predicted"/>
<name>A0A8J6J4V3_9FIRM</name>
<dbReference type="Proteomes" id="UP000602260">
    <property type="component" value="Unassembled WGS sequence"/>
</dbReference>
<evidence type="ECO:0000313" key="2">
    <source>
        <dbReference type="EMBL" id="MBC5716967.1"/>
    </source>
</evidence>
<keyword evidence="3" id="KW-1185">Reference proteome</keyword>
<reference evidence="2" key="1">
    <citation type="submission" date="2020-08" db="EMBL/GenBank/DDBJ databases">
        <title>Genome public.</title>
        <authorList>
            <person name="Liu C."/>
            <person name="Sun Q."/>
        </authorList>
    </citation>
    <scope>NUCLEOTIDE SEQUENCE</scope>
    <source>
        <strain evidence="2">BX5</strain>
    </source>
</reference>
<evidence type="ECO:0000256" key="1">
    <source>
        <dbReference type="SAM" id="MobiDB-lite"/>
    </source>
</evidence>